<dbReference type="GO" id="GO:0015740">
    <property type="term" value="P:C4-dicarboxylate transport"/>
    <property type="evidence" value="ECO:0007669"/>
    <property type="project" value="TreeGrafter"/>
</dbReference>
<dbReference type="PANTHER" id="PTHR35011">
    <property type="entry name" value="2,3-DIKETO-L-GULONATE TRAP TRANSPORTER SMALL PERMEASE PROTEIN YIAM"/>
    <property type="match status" value="1"/>
</dbReference>
<reference evidence="11 12" key="1">
    <citation type="submission" date="2018-05" db="EMBL/GenBank/DDBJ databases">
        <title>Spiribacter halobius sp. nov., a moderately halophilic bacterium isolated from marine solar saltern.</title>
        <authorList>
            <person name="Zheng W.-S."/>
            <person name="Lu D.-C."/>
            <person name="Du Z.-J."/>
        </authorList>
    </citation>
    <scope>NUCLEOTIDE SEQUENCE [LARGE SCALE GENOMIC DNA]</scope>
    <source>
        <strain evidence="11 12">E85</strain>
    </source>
</reference>
<keyword evidence="7 9" id="KW-0472">Membrane</keyword>
<keyword evidence="6 9" id="KW-1133">Transmembrane helix</keyword>
<accession>A0A2U2MXA6</accession>
<sequence>MSEPRDSAEQSAALTAHRRRLSAPTRWLQRINHLPDALATVAVAMLIVSVAVQVASRWLGISSAWTEEATRYFFIWLVFLGMGIGFRDASSARVSMFVLFLPQPLRRFLAVGLYSVASVGFFAFLLVQGSGLLIRQFNSGQTATALPMPMWIVGLAVPVAGVVGILAVTESLLVHRRRIEGEEETEG</sequence>
<evidence type="ECO:0000256" key="4">
    <source>
        <dbReference type="ARBA" id="ARBA00022519"/>
    </source>
</evidence>
<feature type="transmembrane region" description="Helical" evidence="9">
    <location>
        <begin position="71"/>
        <end position="87"/>
    </location>
</feature>
<dbReference type="PANTHER" id="PTHR35011:SF2">
    <property type="entry name" value="2,3-DIKETO-L-GULONATE TRAP TRANSPORTER SMALL PERMEASE PROTEIN YIAM"/>
    <property type="match status" value="1"/>
</dbReference>
<dbReference type="InterPro" id="IPR055348">
    <property type="entry name" value="DctQ"/>
</dbReference>
<comment type="function">
    <text evidence="9">Part of the tripartite ATP-independent periplasmic (TRAP) transport system.</text>
</comment>
<comment type="caution">
    <text evidence="11">The sequence shown here is derived from an EMBL/GenBank/DDBJ whole genome shotgun (WGS) entry which is preliminary data.</text>
</comment>
<keyword evidence="4 9" id="KW-0997">Cell inner membrane</keyword>
<feature type="transmembrane region" description="Helical" evidence="9">
    <location>
        <begin position="108"/>
        <end position="128"/>
    </location>
</feature>
<dbReference type="EMBL" id="QFFI01000033">
    <property type="protein sequence ID" value="PWG61497.1"/>
    <property type="molecule type" value="Genomic_DNA"/>
</dbReference>
<dbReference type="OrthoDB" id="2085311at2"/>
<evidence type="ECO:0000256" key="1">
    <source>
        <dbReference type="ARBA" id="ARBA00004429"/>
    </source>
</evidence>
<dbReference type="Proteomes" id="UP000245474">
    <property type="component" value="Unassembled WGS sequence"/>
</dbReference>
<comment type="similarity">
    <text evidence="8 9">Belongs to the TRAP transporter small permease family.</text>
</comment>
<feature type="domain" description="Tripartite ATP-independent periplasmic transporters DctQ component" evidence="10">
    <location>
        <begin position="46"/>
        <end position="174"/>
    </location>
</feature>
<keyword evidence="3" id="KW-1003">Cell membrane</keyword>
<protein>
    <recommendedName>
        <fullName evidence="9">TRAP transporter small permease protein</fullName>
    </recommendedName>
</protein>
<evidence type="ECO:0000256" key="3">
    <source>
        <dbReference type="ARBA" id="ARBA00022475"/>
    </source>
</evidence>
<evidence type="ECO:0000256" key="9">
    <source>
        <dbReference type="RuleBase" id="RU369079"/>
    </source>
</evidence>
<keyword evidence="2 9" id="KW-0813">Transport</keyword>
<feature type="transmembrane region" description="Helical" evidence="9">
    <location>
        <begin position="37"/>
        <end position="59"/>
    </location>
</feature>
<evidence type="ECO:0000256" key="8">
    <source>
        <dbReference type="ARBA" id="ARBA00038436"/>
    </source>
</evidence>
<dbReference type="GO" id="GO:0022857">
    <property type="term" value="F:transmembrane transporter activity"/>
    <property type="evidence" value="ECO:0007669"/>
    <property type="project" value="UniProtKB-UniRule"/>
</dbReference>
<keyword evidence="5 9" id="KW-0812">Transmembrane</keyword>
<dbReference type="RefSeq" id="WP_109679876.1">
    <property type="nucleotide sequence ID" value="NZ_CP086615.1"/>
</dbReference>
<dbReference type="Pfam" id="PF04290">
    <property type="entry name" value="DctQ"/>
    <property type="match status" value="1"/>
</dbReference>
<evidence type="ECO:0000313" key="12">
    <source>
        <dbReference type="Proteomes" id="UP000245474"/>
    </source>
</evidence>
<evidence type="ECO:0000256" key="2">
    <source>
        <dbReference type="ARBA" id="ARBA00022448"/>
    </source>
</evidence>
<dbReference type="GO" id="GO:0005886">
    <property type="term" value="C:plasma membrane"/>
    <property type="evidence" value="ECO:0007669"/>
    <property type="project" value="UniProtKB-SubCell"/>
</dbReference>
<feature type="transmembrane region" description="Helical" evidence="9">
    <location>
        <begin position="148"/>
        <end position="168"/>
    </location>
</feature>
<comment type="subcellular location">
    <subcellularLocation>
        <location evidence="1 9">Cell inner membrane</location>
        <topology evidence="1 9">Multi-pass membrane protein</topology>
    </subcellularLocation>
</comment>
<dbReference type="InterPro" id="IPR007387">
    <property type="entry name" value="TRAP_DctQ"/>
</dbReference>
<evidence type="ECO:0000256" key="7">
    <source>
        <dbReference type="ARBA" id="ARBA00023136"/>
    </source>
</evidence>
<evidence type="ECO:0000256" key="5">
    <source>
        <dbReference type="ARBA" id="ARBA00022692"/>
    </source>
</evidence>
<comment type="subunit">
    <text evidence="9">The complex comprises the extracytoplasmic solute receptor protein and the two transmembrane proteins.</text>
</comment>
<evidence type="ECO:0000259" key="10">
    <source>
        <dbReference type="Pfam" id="PF04290"/>
    </source>
</evidence>
<evidence type="ECO:0000256" key="6">
    <source>
        <dbReference type="ARBA" id="ARBA00022989"/>
    </source>
</evidence>
<name>A0A2U2MXA6_9GAMM</name>
<dbReference type="AlphaFoldDB" id="A0A2U2MXA6"/>
<evidence type="ECO:0000313" key="11">
    <source>
        <dbReference type="EMBL" id="PWG61497.1"/>
    </source>
</evidence>
<gene>
    <name evidence="11" type="ORF">DEM34_16175</name>
</gene>
<keyword evidence="12" id="KW-1185">Reference proteome</keyword>
<proteinExistence type="inferred from homology"/>
<organism evidence="11 12">
    <name type="scientific">Sediminicurvatus halobius</name>
    <dbReference type="NCBI Taxonomy" id="2182432"/>
    <lineage>
        <taxon>Bacteria</taxon>
        <taxon>Pseudomonadati</taxon>
        <taxon>Pseudomonadota</taxon>
        <taxon>Gammaproteobacteria</taxon>
        <taxon>Chromatiales</taxon>
        <taxon>Ectothiorhodospiraceae</taxon>
        <taxon>Sediminicurvatus</taxon>
    </lineage>
</organism>